<reference evidence="1" key="1">
    <citation type="submission" date="2019-06" db="EMBL/GenBank/DDBJ databases">
        <title>Genomics analysis of Aphanomyces spp. identifies a new class of oomycete effector associated with host adaptation.</title>
        <authorList>
            <person name="Gaulin E."/>
        </authorList>
    </citation>
    <scope>NUCLEOTIDE SEQUENCE</scope>
    <source>
        <strain evidence="1">CBS 578.67</strain>
    </source>
</reference>
<comment type="caution">
    <text evidence="1">The sequence shown here is derived from an EMBL/GenBank/DDBJ whole genome shotgun (WGS) entry which is preliminary data.</text>
</comment>
<dbReference type="SUPFAM" id="SSF48403">
    <property type="entry name" value="Ankyrin repeat"/>
    <property type="match status" value="1"/>
</dbReference>
<dbReference type="PANTHER" id="PTHR46586:SF3">
    <property type="entry name" value="ANKYRIN REPEAT-CONTAINING PROTEIN"/>
    <property type="match status" value="1"/>
</dbReference>
<dbReference type="Pfam" id="PF12796">
    <property type="entry name" value="Ank_2"/>
    <property type="match status" value="1"/>
</dbReference>
<accession>A0A6A4Y453</accession>
<dbReference type="InterPro" id="IPR002110">
    <property type="entry name" value="Ankyrin_rpt"/>
</dbReference>
<dbReference type="EMBL" id="VJMH01006159">
    <property type="protein sequence ID" value="KAF0691311.1"/>
    <property type="molecule type" value="Genomic_DNA"/>
</dbReference>
<gene>
    <name evidence="1" type="ORF">As57867_017370</name>
</gene>
<dbReference type="InterPro" id="IPR052050">
    <property type="entry name" value="SecEffector_AnkRepeat"/>
</dbReference>
<dbReference type="InterPro" id="IPR036770">
    <property type="entry name" value="Ankyrin_rpt-contain_sf"/>
</dbReference>
<name>A0A6A4Y453_9STRA</name>
<evidence type="ECO:0000313" key="1">
    <source>
        <dbReference type="EMBL" id="KAF0691311.1"/>
    </source>
</evidence>
<dbReference type="AlphaFoldDB" id="A0A6A4Y453"/>
<dbReference type="PANTHER" id="PTHR46586">
    <property type="entry name" value="ANKYRIN REPEAT-CONTAINING PROTEIN"/>
    <property type="match status" value="1"/>
</dbReference>
<dbReference type="Gene3D" id="1.25.40.20">
    <property type="entry name" value="Ankyrin repeat-containing domain"/>
    <property type="match status" value="2"/>
</dbReference>
<protein>
    <submittedName>
        <fullName evidence="1">Uncharacterized protein</fullName>
    </submittedName>
</protein>
<proteinExistence type="predicted"/>
<feature type="non-terminal residue" evidence="1">
    <location>
        <position position="1"/>
    </location>
</feature>
<sequence length="420" mass="47162">VASVLCAPDVSRLIVTYQDGTLLPVLPLGPLEDLVNQLTTLRAPQTTYRPRHPPLPWRFAAAYRRHNIRLLDKLLDPWFTWYGPRVLPSVLTYKPHLRLAFLVYAACRGRVDILHVMRQDHHGTIEEALPHLSAIAASRGHLELVQWFLHQYHPPQEDIAVAFAYAAAANHMNMAVYLHQHVYPIPQTIMVLPEWTCQMDLVAARGHVEMLAYLGVYDLVSSCTTHAMNMASSQGHLEVVQLLHHQGRSCTRRAMAEAAGNGHLAIVQFLHEHREEGSLSSALDEAAAGGHLAIVEYLHGQWQDKSSRGRATAAMDRAAAGGHIDVIRFLHQHRGMTCSFDGVVNAVSANSVEILQYCRDHFPECTWYVPSTSFMWNRAHNAVRWTSPMSFTRDDVDNPAWIVFLDILKGPTGTLVEISR</sequence>
<organism evidence="1">
    <name type="scientific">Aphanomyces stellatus</name>
    <dbReference type="NCBI Taxonomy" id="120398"/>
    <lineage>
        <taxon>Eukaryota</taxon>
        <taxon>Sar</taxon>
        <taxon>Stramenopiles</taxon>
        <taxon>Oomycota</taxon>
        <taxon>Saprolegniomycetes</taxon>
        <taxon>Saprolegniales</taxon>
        <taxon>Verrucalvaceae</taxon>
        <taxon>Aphanomyces</taxon>
    </lineage>
</organism>